<accession>A0A5B7HMP9</accession>
<comment type="caution">
    <text evidence="2">The sequence shown here is derived from an EMBL/GenBank/DDBJ whole genome shotgun (WGS) entry which is preliminary data.</text>
</comment>
<proteinExistence type="predicted"/>
<gene>
    <name evidence="2" type="ORF">E2C01_066874</name>
</gene>
<sequence>MLAMVMVGVAVVAAATAEQAYRAAGRGRLCLIQMKAPVGSCWQRLGDGARRVPLSRLLRVVRQHNLKLREGRLSPHSSLPHLAVTCHSRRRMWAVLPQANSLPHTLEDDSSSFPCFCERGQEFFMKLFGVLRWSPEQEEGAPERHFMPNYCGIDLPVKNKPVGGKRMYKETLRLEKELLALP</sequence>
<organism evidence="2 3">
    <name type="scientific">Portunus trituberculatus</name>
    <name type="common">Swimming crab</name>
    <name type="synonym">Neptunus trituberculatus</name>
    <dbReference type="NCBI Taxonomy" id="210409"/>
    <lineage>
        <taxon>Eukaryota</taxon>
        <taxon>Metazoa</taxon>
        <taxon>Ecdysozoa</taxon>
        <taxon>Arthropoda</taxon>
        <taxon>Crustacea</taxon>
        <taxon>Multicrustacea</taxon>
        <taxon>Malacostraca</taxon>
        <taxon>Eumalacostraca</taxon>
        <taxon>Eucarida</taxon>
        <taxon>Decapoda</taxon>
        <taxon>Pleocyemata</taxon>
        <taxon>Brachyura</taxon>
        <taxon>Eubrachyura</taxon>
        <taxon>Portunoidea</taxon>
        <taxon>Portunidae</taxon>
        <taxon>Portuninae</taxon>
        <taxon>Portunus</taxon>
    </lineage>
</organism>
<feature type="chain" id="PRO_5022714815" evidence="1">
    <location>
        <begin position="18"/>
        <end position="182"/>
    </location>
</feature>
<keyword evidence="1" id="KW-0732">Signal</keyword>
<dbReference type="EMBL" id="VSRR010034955">
    <property type="protein sequence ID" value="MPC72562.1"/>
    <property type="molecule type" value="Genomic_DNA"/>
</dbReference>
<evidence type="ECO:0000256" key="1">
    <source>
        <dbReference type="SAM" id="SignalP"/>
    </source>
</evidence>
<keyword evidence="3" id="KW-1185">Reference proteome</keyword>
<protein>
    <submittedName>
        <fullName evidence="2">Uncharacterized protein</fullName>
    </submittedName>
</protein>
<reference evidence="2 3" key="1">
    <citation type="submission" date="2019-05" db="EMBL/GenBank/DDBJ databases">
        <title>Another draft genome of Portunus trituberculatus and its Hox gene families provides insights of decapod evolution.</title>
        <authorList>
            <person name="Jeong J.-H."/>
            <person name="Song I."/>
            <person name="Kim S."/>
            <person name="Choi T."/>
            <person name="Kim D."/>
            <person name="Ryu S."/>
            <person name="Kim W."/>
        </authorList>
    </citation>
    <scope>NUCLEOTIDE SEQUENCE [LARGE SCALE GENOMIC DNA]</scope>
    <source>
        <tissue evidence="2">Muscle</tissue>
    </source>
</reference>
<dbReference type="AlphaFoldDB" id="A0A5B7HMP9"/>
<name>A0A5B7HMP9_PORTR</name>
<feature type="signal peptide" evidence="1">
    <location>
        <begin position="1"/>
        <end position="17"/>
    </location>
</feature>
<dbReference type="Proteomes" id="UP000324222">
    <property type="component" value="Unassembled WGS sequence"/>
</dbReference>
<evidence type="ECO:0000313" key="2">
    <source>
        <dbReference type="EMBL" id="MPC72562.1"/>
    </source>
</evidence>
<evidence type="ECO:0000313" key="3">
    <source>
        <dbReference type="Proteomes" id="UP000324222"/>
    </source>
</evidence>